<protein>
    <recommendedName>
        <fullName evidence="4">C3H1-type domain-containing protein</fullName>
    </recommendedName>
</protein>
<proteinExistence type="predicted"/>
<accession>A0A0V0QG11</accession>
<gene>
    <name evidence="5" type="ORF">PPERSA_08241</name>
</gene>
<evidence type="ECO:0000256" key="3">
    <source>
        <dbReference type="SAM" id="MobiDB-lite"/>
    </source>
</evidence>
<sequence>MKKITENNKNPKSICFNYIMGFCVKDFNCPFIHQNKNQKGVQQNKKQDIIEETQNKKRNLQQAQQNWQKIDKQVNSLQSMQINQNKIGSSEVISGSFSIKPPDQKLSAKEFFKKLKFQKNSQTQNSQQNYSSQSTQYEQQLENEKNQQDLHDDKQNENEKEKQNLKDQQYNYQTYNNINQDNIETNSLDFSQNQFVNNQSQQKNQDFISQKCNNNTEQKNEQDQCQFISAKQLINQQVIEQERYNSAEIQNKQLKNQEQNNNFEQTMYNQQKQQELSFKDHKQINQVKRQSNISEFFKNQNNEFIKSEACNHFVFYQDKMEVVLMVAGDKYKLRNLDVRYILGIIINLCQSKKVLPKLTDVQYANKFNQVQISQKFQSDEQKFKRTLLLSLYSRSKFGGMTGDIVMVNQCVNYYTQLLDNQQSDQDDQFLKLNLLNGIENEKYDELLLKQQKLQDGQQKDEIDSILVKRAFFYYSNDYNEYKISPLKVQEYSLVCIDQHIRPQMSKFIQDKFIEYQEKFPFSKEVCSYLTLSVIESLIWDKNSGVNFRKPWTLKKLSDEEEEIWKIIEPFVQEFQLKIQQTNSLDFKH</sequence>
<feature type="region of interest" description="Disordered" evidence="3">
    <location>
        <begin position="119"/>
        <end position="164"/>
    </location>
</feature>
<comment type="caution">
    <text evidence="5">The sequence shown here is derived from an EMBL/GenBank/DDBJ whole genome shotgun (WGS) entry which is preliminary data.</text>
</comment>
<dbReference type="AlphaFoldDB" id="A0A0V0QG11"/>
<dbReference type="InParanoid" id="A0A0V0QG11"/>
<keyword evidence="1" id="KW-0862">Zinc</keyword>
<name>A0A0V0QG11_PSEPJ</name>
<reference evidence="5 6" key="1">
    <citation type="journal article" date="2015" name="Sci. Rep.">
        <title>Genome of the facultative scuticociliatosis pathogen Pseudocohnilembus persalinus provides insight into its virulence through horizontal gene transfer.</title>
        <authorList>
            <person name="Xiong J."/>
            <person name="Wang G."/>
            <person name="Cheng J."/>
            <person name="Tian M."/>
            <person name="Pan X."/>
            <person name="Warren A."/>
            <person name="Jiang C."/>
            <person name="Yuan D."/>
            <person name="Miao W."/>
        </authorList>
    </citation>
    <scope>NUCLEOTIDE SEQUENCE [LARGE SCALE GENOMIC DNA]</scope>
    <source>
        <strain evidence="5">36N120E</strain>
    </source>
</reference>
<keyword evidence="1" id="KW-0863">Zinc-finger</keyword>
<evidence type="ECO:0000256" key="2">
    <source>
        <dbReference type="SAM" id="Coils"/>
    </source>
</evidence>
<dbReference type="EMBL" id="LDAU01000176">
    <property type="protein sequence ID" value="KRX01140.1"/>
    <property type="molecule type" value="Genomic_DNA"/>
</dbReference>
<feature type="domain" description="C3H1-type" evidence="4">
    <location>
        <begin position="9"/>
        <end position="36"/>
    </location>
</feature>
<feature type="zinc finger region" description="C3H1-type" evidence="1">
    <location>
        <begin position="9"/>
        <end position="36"/>
    </location>
</feature>
<evidence type="ECO:0000313" key="5">
    <source>
        <dbReference type="EMBL" id="KRX01140.1"/>
    </source>
</evidence>
<organism evidence="5 6">
    <name type="scientific">Pseudocohnilembus persalinus</name>
    <name type="common">Ciliate</name>
    <dbReference type="NCBI Taxonomy" id="266149"/>
    <lineage>
        <taxon>Eukaryota</taxon>
        <taxon>Sar</taxon>
        <taxon>Alveolata</taxon>
        <taxon>Ciliophora</taxon>
        <taxon>Intramacronucleata</taxon>
        <taxon>Oligohymenophorea</taxon>
        <taxon>Scuticociliatia</taxon>
        <taxon>Philasterida</taxon>
        <taxon>Pseudocohnilembidae</taxon>
        <taxon>Pseudocohnilembus</taxon>
    </lineage>
</organism>
<keyword evidence="2" id="KW-0175">Coiled coil</keyword>
<feature type="compositionally biased region" description="Low complexity" evidence="3">
    <location>
        <begin position="121"/>
        <end position="140"/>
    </location>
</feature>
<evidence type="ECO:0000259" key="4">
    <source>
        <dbReference type="PROSITE" id="PS50103"/>
    </source>
</evidence>
<feature type="compositionally biased region" description="Basic and acidic residues" evidence="3">
    <location>
        <begin position="142"/>
        <end position="164"/>
    </location>
</feature>
<keyword evidence="1" id="KW-0479">Metal-binding</keyword>
<keyword evidence="6" id="KW-1185">Reference proteome</keyword>
<dbReference type="Proteomes" id="UP000054937">
    <property type="component" value="Unassembled WGS sequence"/>
</dbReference>
<dbReference type="InterPro" id="IPR000571">
    <property type="entry name" value="Znf_CCCH"/>
</dbReference>
<feature type="coiled-coil region" evidence="2">
    <location>
        <begin position="43"/>
        <end position="80"/>
    </location>
</feature>
<dbReference type="PROSITE" id="PS50103">
    <property type="entry name" value="ZF_C3H1"/>
    <property type="match status" value="1"/>
</dbReference>
<evidence type="ECO:0000256" key="1">
    <source>
        <dbReference type="PROSITE-ProRule" id="PRU00723"/>
    </source>
</evidence>
<evidence type="ECO:0000313" key="6">
    <source>
        <dbReference type="Proteomes" id="UP000054937"/>
    </source>
</evidence>
<dbReference type="GO" id="GO:0008270">
    <property type="term" value="F:zinc ion binding"/>
    <property type="evidence" value="ECO:0007669"/>
    <property type="project" value="UniProtKB-KW"/>
</dbReference>
<feature type="coiled-coil region" evidence="2">
    <location>
        <begin position="237"/>
        <end position="274"/>
    </location>
</feature>